<dbReference type="InterPro" id="IPR002772">
    <property type="entry name" value="Glyco_hydro_3_C"/>
</dbReference>
<evidence type="ECO:0000313" key="5">
    <source>
        <dbReference type="EMBL" id="TCL61349.1"/>
    </source>
</evidence>
<dbReference type="SUPFAM" id="SSF51445">
    <property type="entry name" value="(Trans)glycosidases"/>
    <property type="match status" value="1"/>
</dbReference>
<dbReference type="SMART" id="SM01217">
    <property type="entry name" value="Fn3_like"/>
    <property type="match status" value="1"/>
</dbReference>
<dbReference type="Pfam" id="PF14310">
    <property type="entry name" value="Fn3-like"/>
    <property type="match status" value="1"/>
</dbReference>
<keyword evidence="3" id="KW-0472">Membrane</keyword>
<accession>A0A4R1R785</accession>
<feature type="transmembrane region" description="Helical" evidence="3">
    <location>
        <begin position="927"/>
        <end position="947"/>
    </location>
</feature>
<evidence type="ECO:0000259" key="4">
    <source>
        <dbReference type="SMART" id="SM01217"/>
    </source>
</evidence>
<name>A0A4R1R785_9FIRM</name>
<dbReference type="InterPro" id="IPR013783">
    <property type="entry name" value="Ig-like_fold"/>
</dbReference>
<dbReference type="InterPro" id="IPR026891">
    <property type="entry name" value="Fn3-like"/>
</dbReference>
<dbReference type="InterPro" id="IPR050288">
    <property type="entry name" value="Cellulose_deg_GH3"/>
</dbReference>
<protein>
    <submittedName>
        <fullName evidence="5">Beta-glucosidase</fullName>
    </submittedName>
</protein>
<keyword evidence="3" id="KW-1133">Transmembrane helix</keyword>
<dbReference type="GO" id="GO:0004553">
    <property type="term" value="F:hydrolase activity, hydrolyzing O-glycosyl compounds"/>
    <property type="evidence" value="ECO:0007669"/>
    <property type="project" value="InterPro"/>
</dbReference>
<comment type="similarity">
    <text evidence="1">Belongs to the glycosyl hydrolase 3 family.</text>
</comment>
<evidence type="ECO:0000313" key="6">
    <source>
        <dbReference type="Proteomes" id="UP000295184"/>
    </source>
</evidence>
<proteinExistence type="inferred from homology"/>
<dbReference type="STRING" id="1650663.GCA_001486665_02923"/>
<dbReference type="PROSITE" id="PS51257">
    <property type="entry name" value="PROKAR_LIPOPROTEIN"/>
    <property type="match status" value="1"/>
</dbReference>
<dbReference type="Pfam" id="PF01915">
    <property type="entry name" value="Glyco_hydro_3_C"/>
    <property type="match status" value="1"/>
</dbReference>
<dbReference type="PRINTS" id="PR00133">
    <property type="entry name" value="GLHYDRLASE3"/>
</dbReference>
<keyword evidence="3" id="KW-0812">Transmembrane</keyword>
<dbReference type="Gene3D" id="2.60.40.10">
    <property type="entry name" value="Immunoglobulins"/>
    <property type="match status" value="1"/>
</dbReference>
<evidence type="ECO:0000256" key="1">
    <source>
        <dbReference type="ARBA" id="ARBA00005336"/>
    </source>
</evidence>
<dbReference type="AlphaFoldDB" id="A0A4R1R785"/>
<feature type="transmembrane region" description="Helical" evidence="3">
    <location>
        <begin position="55"/>
        <end position="75"/>
    </location>
</feature>
<dbReference type="PANTHER" id="PTHR42715:SF10">
    <property type="entry name" value="BETA-GLUCOSIDASE"/>
    <property type="match status" value="1"/>
</dbReference>
<keyword evidence="2" id="KW-0378">Hydrolase</keyword>
<dbReference type="InterPro" id="IPR017853">
    <property type="entry name" value="GH"/>
</dbReference>
<dbReference type="RefSeq" id="WP_242868461.1">
    <property type="nucleotide sequence ID" value="NZ_CABKVM010000019.1"/>
</dbReference>
<feature type="domain" description="Fibronectin type III-like" evidence="4">
    <location>
        <begin position="444"/>
        <end position="518"/>
    </location>
</feature>
<dbReference type="InterPro" id="IPR001764">
    <property type="entry name" value="Glyco_hydro_3_N"/>
</dbReference>
<feature type="transmembrane region" description="Helical" evidence="3">
    <location>
        <begin position="20"/>
        <end position="39"/>
    </location>
</feature>
<gene>
    <name evidence="5" type="ORF">EDD77_10288</name>
</gene>
<dbReference type="Gene3D" id="3.40.50.1700">
    <property type="entry name" value="Glycoside hydrolase family 3 C-terminal domain"/>
    <property type="match status" value="1"/>
</dbReference>
<dbReference type="PANTHER" id="PTHR42715">
    <property type="entry name" value="BETA-GLUCOSIDASE"/>
    <property type="match status" value="1"/>
</dbReference>
<evidence type="ECO:0000256" key="3">
    <source>
        <dbReference type="SAM" id="Phobius"/>
    </source>
</evidence>
<dbReference type="Proteomes" id="UP000295184">
    <property type="component" value="Unassembled WGS sequence"/>
</dbReference>
<dbReference type="EMBL" id="SLUM01000002">
    <property type="protein sequence ID" value="TCL61349.1"/>
    <property type="molecule type" value="Genomic_DNA"/>
</dbReference>
<evidence type="ECO:0000256" key="2">
    <source>
        <dbReference type="ARBA" id="ARBA00022801"/>
    </source>
</evidence>
<dbReference type="GO" id="GO:0005975">
    <property type="term" value="P:carbohydrate metabolic process"/>
    <property type="evidence" value="ECO:0007669"/>
    <property type="project" value="InterPro"/>
</dbReference>
<dbReference type="InterPro" id="IPR036962">
    <property type="entry name" value="Glyco_hydro_3_N_sf"/>
</dbReference>
<dbReference type="SUPFAM" id="SSF52279">
    <property type="entry name" value="Beta-D-glucan exohydrolase, C-terminal domain"/>
    <property type="match status" value="1"/>
</dbReference>
<dbReference type="InterPro" id="IPR036881">
    <property type="entry name" value="Glyco_hydro_3_C_sf"/>
</dbReference>
<reference evidence="5 6" key="1">
    <citation type="submission" date="2019-03" db="EMBL/GenBank/DDBJ databases">
        <title>Genomic Encyclopedia of Type Strains, Phase IV (KMG-IV): sequencing the most valuable type-strain genomes for metagenomic binning, comparative biology and taxonomic classification.</title>
        <authorList>
            <person name="Goeker M."/>
        </authorList>
    </citation>
    <scope>NUCLEOTIDE SEQUENCE [LARGE SCALE GENOMIC DNA]</scope>
    <source>
        <strain evidence="5 6">DSM 100451</strain>
    </source>
</reference>
<comment type="caution">
    <text evidence="5">The sequence shown here is derived from an EMBL/GenBank/DDBJ whole genome shotgun (WGS) entry which is preliminary data.</text>
</comment>
<dbReference type="Gene3D" id="3.20.20.300">
    <property type="entry name" value="Glycoside hydrolase, family 3, N-terminal domain"/>
    <property type="match status" value="1"/>
</dbReference>
<dbReference type="Pfam" id="PF00933">
    <property type="entry name" value="Glyco_hydro_3"/>
    <property type="match status" value="1"/>
</dbReference>
<sequence>MALDMLRMEDIINYGSKCLPYLIPFLFLLVIACVLLFVTKQKPEPSRKLIRSESVIAVILAFALGVTGICMGPMYSSLSLVMQPAKVLSDETVAAGAQLSSDIGDEGVVLLKNQNGALPLAQKKLNVFGWASTNPCYGGTGSGGVDSSTAISLLAGLKNAGFELNDELSDFYTSYNTVRETGSLDGNTNWTLPEPAVDSYPDAMLENARSFSDTALIVIARIGGEGDDLPTDMSTVKYITDEPGMAHEGDFVAGQTYLELSATERSLVEMVTANFENVIVLYNGANAFEMGWVDEYENINGVLTVAGPGQDGFGSLGRVLSGEVNPSGRLADTFVYDLTQSYNFNNIGSFLYDNTQEFADKDTDLYNLVSFVNYTEGIYVGYKFYETAAVEGLIDYETTVQYPFGYGLSYTTFTQTMGDLKENGDGTITVDVTVTNTGDVAGKDVVELYFTPPYTNGGIEKAEVNLLDFAKTSLLEPGASETITFTFNEEDMASYDDQVNRAYVLEAGSYVISIRSDSHTVLDSRTYDRAETLVYGEGNARSTDGIAATNVFDDVRGDVTYLSRANHFANYAQATAAPTSYSMPDEVKAVFLNNDNYNPEDYNNPDDVMPTTGADNGVMLEDLAGKDYDDPLWDQLLDELTVEEMSTLIAKAGFSTIEIPSIGKIATNEIDGPSGLHSFFKPSMKGYSYPAPTTLACTWNKELARRLGEMIGQEASEVGVNGWYGPAMNIHRSAFSGRNFEYYSEDAVLSGEMAAQSVAAAQKKGVYCFLKHFALNDQELNRNNQLCVWANEQAIREIYLKAFELPVKEGHATAAMAAFNYLGPQWVGGSSALMKTVLREEWGFNGMVLTDAALDGYNYINGDQAIRNGTNAILNPDLVEETSVHDQTSATSVLAMRDSAHGILYAVANSNAYMTDGDVAGLSWETVFYLCLAGVILVLAVCEWITIRRYRNRMK</sequence>
<organism evidence="5 6">
    <name type="scientific">Allofournierella massiliensis</name>
    <dbReference type="NCBI Taxonomy" id="1650663"/>
    <lineage>
        <taxon>Bacteria</taxon>
        <taxon>Bacillati</taxon>
        <taxon>Bacillota</taxon>
        <taxon>Clostridia</taxon>
        <taxon>Eubacteriales</taxon>
        <taxon>Oscillospiraceae</taxon>
        <taxon>Allofournierella</taxon>
    </lineage>
</organism>